<dbReference type="GO" id="GO:0008173">
    <property type="term" value="F:RNA methyltransferase activity"/>
    <property type="evidence" value="ECO:0007669"/>
    <property type="project" value="InterPro"/>
</dbReference>
<comment type="caution">
    <text evidence="6">The sequence shown here is derived from an EMBL/GenBank/DDBJ whole genome shotgun (WGS) entry which is preliminary data.</text>
</comment>
<comment type="similarity">
    <text evidence="1">Belongs to the class IV-like SAM-binding methyltransferase superfamily. RNA methyltransferase TrmH family.</text>
</comment>
<accession>A0A364XZE5</accession>
<name>A0A364XZE5_9BACT</name>
<evidence type="ECO:0000259" key="4">
    <source>
        <dbReference type="Pfam" id="PF00588"/>
    </source>
</evidence>
<gene>
    <name evidence="6" type="ORF">DQQ10_18230</name>
</gene>
<dbReference type="GO" id="GO:0003723">
    <property type="term" value="F:RNA binding"/>
    <property type="evidence" value="ECO:0007669"/>
    <property type="project" value="InterPro"/>
</dbReference>
<dbReference type="EMBL" id="QMFY01000010">
    <property type="protein sequence ID" value="RAV99678.1"/>
    <property type="molecule type" value="Genomic_DNA"/>
</dbReference>
<evidence type="ECO:0000313" key="6">
    <source>
        <dbReference type="EMBL" id="RAV99678.1"/>
    </source>
</evidence>
<keyword evidence="2 6" id="KW-0489">Methyltransferase</keyword>
<dbReference type="AlphaFoldDB" id="A0A364XZE5"/>
<dbReference type="CDD" id="cd18109">
    <property type="entry name" value="SpoU-like_RNA-MTase"/>
    <property type="match status" value="1"/>
</dbReference>
<evidence type="ECO:0000256" key="2">
    <source>
        <dbReference type="ARBA" id="ARBA00022603"/>
    </source>
</evidence>
<dbReference type="OrthoDB" id="9785673at2"/>
<organism evidence="6 7">
    <name type="scientific">Pseudochryseolinea flava</name>
    <dbReference type="NCBI Taxonomy" id="2059302"/>
    <lineage>
        <taxon>Bacteria</taxon>
        <taxon>Pseudomonadati</taxon>
        <taxon>Bacteroidota</taxon>
        <taxon>Cytophagia</taxon>
        <taxon>Cytophagales</taxon>
        <taxon>Fulvivirgaceae</taxon>
        <taxon>Pseudochryseolinea</taxon>
    </lineage>
</organism>
<dbReference type="Gene3D" id="3.40.1280.10">
    <property type="match status" value="1"/>
</dbReference>
<dbReference type="InterPro" id="IPR029028">
    <property type="entry name" value="Alpha/beta_knot_MTases"/>
</dbReference>
<dbReference type="Pfam" id="PF22435">
    <property type="entry name" value="MRM3-like_sub_bind"/>
    <property type="match status" value="1"/>
</dbReference>
<protein>
    <submittedName>
        <fullName evidence="6">RNA methyltransferase</fullName>
    </submittedName>
</protein>
<keyword evidence="7" id="KW-1185">Reference proteome</keyword>
<dbReference type="InterPro" id="IPR001537">
    <property type="entry name" value="SpoU_MeTrfase"/>
</dbReference>
<evidence type="ECO:0000259" key="5">
    <source>
        <dbReference type="Pfam" id="PF22435"/>
    </source>
</evidence>
<evidence type="ECO:0000256" key="1">
    <source>
        <dbReference type="ARBA" id="ARBA00007228"/>
    </source>
</evidence>
<dbReference type="InterPro" id="IPR053888">
    <property type="entry name" value="MRM3-like_sub_bind"/>
</dbReference>
<dbReference type="SUPFAM" id="SSF75217">
    <property type="entry name" value="alpha/beta knot"/>
    <property type="match status" value="1"/>
</dbReference>
<evidence type="ECO:0000313" key="7">
    <source>
        <dbReference type="Proteomes" id="UP000251889"/>
    </source>
</evidence>
<proteinExistence type="inferred from homology"/>
<feature type="domain" description="MRM3-like substrate binding" evidence="5">
    <location>
        <begin position="5"/>
        <end position="86"/>
    </location>
</feature>
<feature type="domain" description="tRNA/rRNA methyltransferase SpoU type" evidence="4">
    <location>
        <begin position="103"/>
        <end position="237"/>
    </location>
</feature>
<evidence type="ECO:0000256" key="3">
    <source>
        <dbReference type="ARBA" id="ARBA00022679"/>
    </source>
</evidence>
<dbReference type="InterPro" id="IPR051259">
    <property type="entry name" value="rRNA_Methyltransferase"/>
</dbReference>
<keyword evidence="3 6" id="KW-0808">Transferase</keyword>
<dbReference type="GO" id="GO:0006396">
    <property type="term" value="P:RNA processing"/>
    <property type="evidence" value="ECO:0007669"/>
    <property type="project" value="InterPro"/>
</dbReference>
<reference evidence="6 7" key="1">
    <citation type="submission" date="2018-06" db="EMBL/GenBank/DDBJ databases">
        <title>Chryseolinea flavus sp. nov., a member of the phylum Bacteroidetes isolated from soil.</title>
        <authorList>
            <person name="Li Y."/>
            <person name="Wang J."/>
        </authorList>
    </citation>
    <scope>NUCLEOTIDE SEQUENCE [LARGE SCALE GENOMIC DNA]</scope>
    <source>
        <strain evidence="6 7">SDU1-6</strain>
    </source>
</reference>
<dbReference type="InterPro" id="IPR029064">
    <property type="entry name" value="Ribosomal_eL30-like_sf"/>
</dbReference>
<dbReference type="PANTHER" id="PTHR43191">
    <property type="entry name" value="RRNA METHYLTRANSFERASE 3"/>
    <property type="match status" value="1"/>
</dbReference>
<dbReference type="InterPro" id="IPR029026">
    <property type="entry name" value="tRNA_m1G_MTases_N"/>
</dbReference>
<dbReference type="Gene3D" id="3.30.1330.30">
    <property type="match status" value="1"/>
</dbReference>
<sequence length="244" mass="26749">MLSKAKIKFIKSLQLKKYRKQEQCFVVQGAKSVHELLLSDFEIQFVLGTTEFLDAASLPKGLEIIAVQENELAGLSEFQTNDAALAVARMKPNTPVKIAPGEFALVLDDIRDPGNLGTIIRTADWFGISKIIASEETADIYNAKVISATMGSFVRVEMYYTALTDYLQSIKLPVYGAYLDGADVHTQAFHDGGFVVIGNESRGISPEIGQFITQKITIPQYGKAESLNAAIATAIICDNIRRPK</sequence>
<dbReference type="SUPFAM" id="SSF55315">
    <property type="entry name" value="L30e-like"/>
    <property type="match status" value="1"/>
</dbReference>
<dbReference type="Proteomes" id="UP000251889">
    <property type="component" value="Unassembled WGS sequence"/>
</dbReference>
<dbReference type="Pfam" id="PF00588">
    <property type="entry name" value="SpoU_methylase"/>
    <property type="match status" value="1"/>
</dbReference>
<dbReference type="PANTHER" id="PTHR43191:SF2">
    <property type="entry name" value="RRNA METHYLTRANSFERASE 3, MITOCHONDRIAL"/>
    <property type="match status" value="1"/>
</dbReference>
<dbReference type="GO" id="GO:0032259">
    <property type="term" value="P:methylation"/>
    <property type="evidence" value="ECO:0007669"/>
    <property type="project" value="UniProtKB-KW"/>
</dbReference>